<evidence type="ECO:0000313" key="2">
    <source>
        <dbReference type="EMBL" id="OFC63598.1"/>
    </source>
</evidence>
<keyword evidence="1" id="KW-0812">Transmembrane</keyword>
<dbReference type="AlphaFoldDB" id="A0A1E7Z4Q5"/>
<dbReference type="Proteomes" id="UP000243534">
    <property type="component" value="Unassembled WGS sequence"/>
</dbReference>
<dbReference type="EMBL" id="MAYS01000057">
    <property type="protein sequence ID" value="OFC63598.1"/>
    <property type="molecule type" value="Genomic_DNA"/>
</dbReference>
<reference evidence="2 3" key="1">
    <citation type="submission" date="2016-07" db="EMBL/GenBank/DDBJ databases">
        <authorList>
            <person name="Yuval B."/>
        </authorList>
    </citation>
    <scope>NUCLEOTIDE SEQUENCE [LARGE SCALE GENOMIC DNA]</scope>
    <source>
        <strain evidence="2 3">IL</strain>
    </source>
</reference>
<name>A0A1E7Z4Q5_9GAMM</name>
<comment type="caution">
    <text evidence="2">The sequence shown here is derived from an EMBL/GenBank/DDBJ whole genome shotgun (WGS) entry which is preliminary data.</text>
</comment>
<organism evidence="2 3">
    <name type="scientific">Candidatus Erwinia dacicola</name>
    <dbReference type="NCBI Taxonomy" id="252393"/>
    <lineage>
        <taxon>Bacteria</taxon>
        <taxon>Pseudomonadati</taxon>
        <taxon>Pseudomonadota</taxon>
        <taxon>Gammaproteobacteria</taxon>
        <taxon>Enterobacterales</taxon>
        <taxon>Erwiniaceae</taxon>
        <taxon>Erwinia</taxon>
    </lineage>
</organism>
<evidence type="ECO:0000313" key="3">
    <source>
        <dbReference type="Proteomes" id="UP000243534"/>
    </source>
</evidence>
<keyword evidence="1" id="KW-1133">Transmembrane helix</keyword>
<evidence type="ECO:0000256" key="1">
    <source>
        <dbReference type="SAM" id="Phobius"/>
    </source>
</evidence>
<sequence length="72" mass="8049">MKKCDPLDDFKNVGRKKEVCSHEPVTDTKKVELNHVYSPLDTAVIVFVAVIIGFPMLLFLLAFANALIMESP</sequence>
<proteinExistence type="predicted"/>
<protein>
    <submittedName>
        <fullName evidence="2">Uncharacterized protein</fullName>
    </submittedName>
</protein>
<keyword evidence="1" id="KW-0472">Membrane</keyword>
<dbReference type="RefSeq" id="WP_070133687.1">
    <property type="nucleotide sequence ID" value="NZ_LJAM02000046.1"/>
</dbReference>
<accession>A0A1E7Z4Q5</accession>
<feature type="transmembrane region" description="Helical" evidence="1">
    <location>
        <begin position="43"/>
        <end position="68"/>
    </location>
</feature>
<gene>
    <name evidence="2" type="ORF">BBW68_00640</name>
</gene>